<reference evidence="6 7" key="1">
    <citation type="submission" date="2019-04" db="EMBL/GenBank/DDBJ databases">
        <title>Flavobacterium sp. GS03.</title>
        <authorList>
            <person name="Kim H."/>
        </authorList>
    </citation>
    <scope>NUCLEOTIDE SEQUENCE [LARGE SCALE GENOMIC DNA]</scope>
    <source>
        <strain evidence="6 7">GS03</strain>
    </source>
</reference>
<organism evidence="6 7">
    <name type="scientific">Flavobacterium sangjuense</name>
    <dbReference type="NCBI Taxonomy" id="2518177"/>
    <lineage>
        <taxon>Bacteria</taxon>
        <taxon>Pseudomonadati</taxon>
        <taxon>Bacteroidota</taxon>
        <taxon>Flavobacteriia</taxon>
        <taxon>Flavobacteriales</taxon>
        <taxon>Flavobacteriaceae</taxon>
        <taxon>Flavobacterium</taxon>
    </lineage>
</organism>
<evidence type="ECO:0000259" key="5">
    <source>
        <dbReference type="Pfam" id="PF06580"/>
    </source>
</evidence>
<feature type="chain" id="PRO_5020612483" evidence="4">
    <location>
        <begin position="18"/>
        <end position="644"/>
    </location>
</feature>
<feature type="repeat" description="TPR" evidence="1">
    <location>
        <begin position="131"/>
        <end position="164"/>
    </location>
</feature>
<dbReference type="OrthoDB" id="6190788at2"/>
<accession>A0A4P7PT16</accession>
<dbReference type="PANTHER" id="PTHR34220">
    <property type="entry name" value="SENSOR HISTIDINE KINASE YPDA"/>
    <property type="match status" value="1"/>
</dbReference>
<dbReference type="InterPro" id="IPR050640">
    <property type="entry name" value="Bact_2-comp_sensor_kinase"/>
</dbReference>
<dbReference type="InterPro" id="IPR036890">
    <property type="entry name" value="HATPase_C_sf"/>
</dbReference>
<feature type="signal peptide" evidence="4">
    <location>
        <begin position="1"/>
        <end position="17"/>
    </location>
</feature>
<keyword evidence="3" id="KW-1133">Transmembrane helix</keyword>
<dbReference type="Gene3D" id="1.25.40.10">
    <property type="entry name" value="Tetratricopeptide repeat domain"/>
    <property type="match status" value="2"/>
</dbReference>
<evidence type="ECO:0000256" key="2">
    <source>
        <dbReference type="SAM" id="Coils"/>
    </source>
</evidence>
<dbReference type="AlphaFoldDB" id="A0A4P7PT16"/>
<evidence type="ECO:0000256" key="4">
    <source>
        <dbReference type="SAM" id="SignalP"/>
    </source>
</evidence>
<keyword evidence="1" id="KW-0802">TPR repeat</keyword>
<dbReference type="Pfam" id="PF13181">
    <property type="entry name" value="TPR_8"/>
    <property type="match status" value="1"/>
</dbReference>
<evidence type="ECO:0000313" key="6">
    <source>
        <dbReference type="EMBL" id="QBZ97806.1"/>
    </source>
</evidence>
<dbReference type="SMART" id="SM00028">
    <property type="entry name" value="TPR"/>
    <property type="match status" value="6"/>
</dbReference>
<gene>
    <name evidence="6" type="primary">ycf3</name>
    <name evidence="6" type="ORF">GS03_01304</name>
</gene>
<dbReference type="SUPFAM" id="SSF48452">
    <property type="entry name" value="TPR-like"/>
    <property type="match status" value="2"/>
</dbReference>
<feature type="coiled-coil region" evidence="2">
    <location>
        <begin position="418"/>
        <end position="445"/>
    </location>
</feature>
<feature type="transmembrane region" description="Helical" evidence="3">
    <location>
        <begin position="398"/>
        <end position="417"/>
    </location>
</feature>
<proteinExistence type="predicted"/>
<dbReference type="InterPro" id="IPR019734">
    <property type="entry name" value="TPR_rpt"/>
</dbReference>
<dbReference type="Proteomes" id="UP000296862">
    <property type="component" value="Chromosome"/>
</dbReference>
<sequence length="644" mass="73518">MKTILKIAIFLFCIVHATTTYSQNKTIDSLKRVIRIAKIDTAKVNIYNHLAFEFKESYVDSSLYYAKKAEGLARKIQYNDGLAAAAINQGNVHIILGEYKNAKKAFSKAQLIYHKLLDAETGNKSYKNGLARSYASLGVIFSQESNYYAALENYEKALKIYQEIDQKGSISKVCNNIGVVYKSQGNNDKALEYFKKSLKIQEQTGEQTVPVTLTNIGVIYFEQNNAATAFQYYQKAEKYFKTINNVRGYALLNNYLGDYYKKQKDISQATSYYNRALEMYESLQNKFGASLALYNLGQLYSDQKKYNEAMTYATKSLAYAKEIGVLDQTFHSEKLLSDLYSQLNQPAQSLEHYKNYIVARDSITNEENNKKFVQVEMNYEYKKREALLAEQGKRQTQFTIFSILGAILLIGLVFLIYNRRQVKRRLTLQKEVAEYEQKALHLQMNPHFVFNCLGSISSFIVQNGTDSALKYLSKFSKLMRLTLEYSKGAIIPIDKEIESLQNYLELEQLRFHQKFTFKITSSEAVEFNMGMPPLLIQPFVENAILHGMVPKEGNGKIEINFDVKNGQLICTITDDGIGLTQSKQLKENSVTAHKSMALEITKKRLEIMEATTNKSAQIEIKELTTNNEITGTQVTLLLPIQYIS</sequence>
<keyword evidence="2" id="KW-0175">Coiled coil</keyword>
<evidence type="ECO:0000256" key="1">
    <source>
        <dbReference type="PROSITE-ProRule" id="PRU00339"/>
    </source>
</evidence>
<keyword evidence="3" id="KW-0812">Transmembrane</keyword>
<feature type="domain" description="Signal transduction histidine kinase internal region" evidence="5">
    <location>
        <begin position="436"/>
        <end position="515"/>
    </location>
</feature>
<name>A0A4P7PT16_9FLAO</name>
<protein>
    <submittedName>
        <fullName evidence="6">Photosystem I assembly protein Ycf3</fullName>
    </submittedName>
</protein>
<dbReference type="InterPro" id="IPR010559">
    <property type="entry name" value="Sig_transdc_His_kin_internal"/>
</dbReference>
<dbReference type="InterPro" id="IPR011990">
    <property type="entry name" value="TPR-like_helical_dom_sf"/>
</dbReference>
<dbReference type="SUPFAM" id="SSF55874">
    <property type="entry name" value="ATPase domain of HSP90 chaperone/DNA topoisomerase II/histidine kinase"/>
    <property type="match status" value="1"/>
</dbReference>
<dbReference type="KEGG" id="fsn:GS03_01304"/>
<dbReference type="InterPro" id="IPR006597">
    <property type="entry name" value="Sel1-like"/>
</dbReference>
<keyword evidence="4" id="KW-0732">Signal</keyword>
<feature type="repeat" description="TPR" evidence="1">
    <location>
        <begin position="290"/>
        <end position="323"/>
    </location>
</feature>
<dbReference type="GO" id="GO:0016020">
    <property type="term" value="C:membrane"/>
    <property type="evidence" value="ECO:0007669"/>
    <property type="project" value="InterPro"/>
</dbReference>
<keyword evidence="3" id="KW-0472">Membrane</keyword>
<dbReference type="EMBL" id="CP038810">
    <property type="protein sequence ID" value="QBZ97806.1"/>
    <property type="molecule type" value="Genomic_DNA"/>
</dbReference>
<dbReference type="PANTHER" id="PTHR34220:SF7">
    <property type="entry name" value="SENSOR HISTIDINE KINASE YPDA"/>
    <property type="match status" value="1"/>
</dbReference>
<dbReference type="Pfam" id="PF13424">
    <property type="entry name" value="TPR_12"/>
    <property type="match status" value="2"/>
</dbReference>
<dbReference type="SMART" id="SM00671">
    <property type="entry name" value="SEL1"/>
    <property type="match status" value="5"/>
</dbReference>
<dbReference type="PROSITE" id="PS50005">
    <property type="entry name" value="TPR"/>
    <property type="match status" value="4"/>
</dbReference>
<feature type="repeat" description="TPR" evidence="1">
    <location>
        <begin position="250"/>
        <end position="283"/>
    </location>
</feature>
<dbReference type="Gene3D" id="3.30.565.10">
    <property type="entry name" value="Histidine kinase-like ATPase, C-terminal domain"/>
    <property type="match status" value="1"/>
</dbReference>
<dbReference type="Pfam" id="PF06580">
    <property type="entry name" value="His_kinase"/>
    <property type="match status" value="1"/>
</dbReference>
<evidence type="ECO:0000256" key="3">
    <source>
        <dbReference type="SAM" id="Phobius"/>
    </source>
</evidence>
<dbReference type="GO" id="GO:0000155">
    <property type="term" value="F:phosphorelay sensor kinase activity"/>
    <property type="evidence" value="ECO:0007669"/>
    <property type="project" value="InterPro"/>
</dbReference>
<evidence type="ECO:0000313" key="7">
    <source>
        <dbReference type="Proteomes" id="UP000296862"/>
    </source>
</evidence>
<dbReference type="RefSeq" id="WP_136151743.1">
    <property type="nucleotide sequence ID" value="NZ_CP038810.1"/>
</dbReference>
<feature type="repeat" description="TPR" evidence="1">
    <location>
        <begin position="171"/>
        <end position="204"/>
    </location>
</feature>
<keyword evidence="7" id="KW-1185">Reference proteome</keyword>